<feature type="chain" id="PRO_5007297546" evidence="1">
    <location>
        <begin position="19"/>
        <end position="65"/>
    </location>
</feature>
<organism evidence="2 3">
    <name type="scientific">Pseudocercospora musae</name>
    <dbReference type="NCBI Taxonomy" id="113226"/>
    <lineage>
        <taxon>Eukaryota</taxon>
        <taxon>Fungi</taxon>
        <taxon>Dikarya</taxon>
        <taxon>Ascomycota</taxon>
        <taxon>Pezizomycotina</taxon>
        <taxon>Dothideomycetes</taxon>
        <taxon>Dothideomycetidae</taxon>
        <taxon>Mycosphaerellales</taxon>
        <taxon>Mycosphaerellaceae</taxon>
        <taxon>Pseudocercospora</taxon>
    </lineage>
</organism>
<sequence length="65" mass="7184">MQGGLISSSLLLVTIALTCPVSPHQHLASVDIPLEPGDRSRIPRKTTPTLFCACRRKQQFLENIQ</sequence>
<proteinExistence type="predicted"/>
<dbReference type="AlphaFoldDB" id="A0A139IM38"/>
<protein>
    <submittedName>
        <fullName evidence="2">Uncharacterized protein</fullName>
    </submittedName>
</protein>
<reference evidence="2 3" key="1">
    <citation type="submission" date="2015-07" db="EMBL/GenBank/DDBJ databases">
        <title>Comparative genomics of the Sigatoka disease complex on banana suggests a link between parallel evolutionary changes in Pseudocercospora fijiensis and Pseudocercospora eumusae and increased virulence on the banana host.</title>
        <authorList>
            <person name="Chang T.-C."/>
            <person name="Salvucci A."/>
            <person name="Crous P.W."/>
            <person name="Stergiopoulos I."/>
        </authorList>
    </citation>
    <scope>NUCLEOTIDE SEQUENCE [LARGE SCALE GENOMIC DNA]</scope>
    <source>
        <strain evidence="2 3">CBS 116634</strain>
    </source>
</reference>
<feature type="signal peptide" evidence="1">
    <location>
        <begin position="1"/>
        <end position="18"/>
    </location>
</feature>
<accession>A0A139IM38</accession>
<comment type="caution">
    <text evidence="2">The sequence shown here is derived from an EMBL/GenBank/DDBJ whole genome shotgun (WGS) entry which is preliminary data.</text>
</comment>
<evidence type="ECO:0000313" key="3">
    <source>
        <dbReference type="Proteomes" id="UP000073492"/>
    </source>
</evidence>
<keyword evidence="3" id="KW-1185">Reference proteome</keyword>
<evidence type="ECO:0000256" key="1">
    <source>
        <dbReference type="SAM" id="SignalP"/>
    </source>
</evidence>
<gene>
    <name evidence="2" type="ORF">AC579_6144</name>
</gene>
<name>A0A139IM38_9PEZI</name>
<dbReference type="EMBL" id="LFZO01000053">
    <property type="protein sequence ID" value="KXT15654.1"/>
    <property type="molecule type" value="Genomic_DNA"/>
</dbReference>
<evidence type="ECO:0000313" key="2">
    <source>
        <dbReference type="EMBL" id="KXT15654.1"/>
    </source>
</evidence>
<keyword evidence="1" id="KW-0732">Signal</keyword>
<dbReference type="Proteomes" id="UP000073492">
    <property type="component" value="Unassembled WGS sequence"/>
</dbReference>